<gene>
    <name evidence="2" type="ORF">HNQ70_001232</name>
</gene>
<evidence type="ECO:0000313" key="3">
    <source>
        <dbReference type="Proteomes" id="UP000532440"/>
    </source>
</evidence>
<sequence length="184" mass="20304">MQKFVYSLHGSARSVEFIGDSLSALRAFPDAAKHEAGHQIHRVQTGRPSADWKPMSSIGVGVREIRIRDDCKQGPRTRKIEVSEARIGGWLMKSKRFANVCHAIEDDPELADNLRLRSELMMALRDRIEAAGLTQVEAAAQLGVTQPRISDLLRGKIDVFSLDALVRLAHAAGLRVTMEVQPAA</sequence>
<dbReference type="Pfam" id="PF13744">
    <property type="entry name" value="HTH_37"/>
    <property type="match status" value="1"/>
</dbReference>
<dbReference type="InterPro" id="IPR001387">
    <property type="entry name" value="Cro/C1-type_HTH"/>
</dbReference>
<reference evidence="2 3" key="1">
    <citation type="submission" date="2020-08" db="EMBL/GenBank/DDBJ databases">
        <title>Genomic Encyclopedia of Type Strains, Phase IV (KMG-IV): sequencing the most valuable type-strain genomes for metagenomic binning, comparative biology and taxonomic classification.</title>
        <authorList>
            <person name="Goeker M."/>
        </authorList>
    </citation>
    <scope>NUCLEOTIDE SEQUENCE [LARGE SCALE GENOMIC DNA]</scope>
    <source>
        <strain evidence="2 3">DSM 29781</strain>
    </source>
</reference>
<protein>
    <submittedName>
        <fullName evidence="2">Putative XRE-type DNA-binding protein</fullName>
    </submittedName>
</protein>
<feature type="domain" description="HTH cro/C1-type" evidence="1">
    <location>
        <begin position="124"/>
        <end position="181"/>
    </location>
</feature>
<accession>A0A7W8M7X4</accession>
<organism evidence="2 3">
    <name type="scientific">Quisquiliibacterium transsilvanicum</name>
    <dbReference type="NCBI Taxonomy" id="1549638"/>
    <lineage>
        <taxon>Bacteria</taxon>
        <taxon>Pseudomonadati</taxon>
        <taxon>Pseudomonadota</taxon>
        <taxon>Betaproteobacteria</taxon>
        <taxon>Burkholderiales</taxon>
        <taxon>Burkholderiaceae</taxon>
        <taxon>Quisquiliibacterium</taxon>
    </lineage>
</organism>
<dbReference type="PROSITE" id="PS50943">
    <property type="entry name" value="HTH_CROC1"/>
    <property type="match status" value="1"/>
</dbReference>
<dbReference type="SUPFAM" id="SSF47413">
    <property type="entry name" value="lambda repressor-like DNA-binding domains"/>
    <property type="match status" value="1"/>
</dbReference>
<dbReference type="InterPro" id="IPR010982">
    <property type="entry name" value="Lambda_DNA-bd_dom_sf"/>
</dbReference>
<dbReference type="InterPro" id="IPR009241">
    <property type="entry name" value="HigB-like"/>
</dbReference>
<evidence type="ECO:0000313" key="2">
    <source>
        <dbReference type="EMBL" id="MBB5271228.1"/>
    </source>
</evidence>
<keyword evidence="2" id="KW-0238">DNA-binding</keyword>
<evidence type="ECO:0000259" key="1">
    <source>
        <dbReference type="PROSITE" id="PS50943"/>
    </source>
</evidence>
<dbReference type="Pfam" id="PF05973">
    <property type="entry name" value="Gp49"/>
    <property type="match status" value="1"/>
</dbReference>
<comment type="caution">
    <text evidence="2">The sequence shown here is derived from an EMBL/GenBank/DDBJ whole genome shotgun (WGS) entry which is preliminary data.</text>
</comment>
<dbReference type="Gene3D" id="1.10.260.40">
    <property type="entry name" value="lambda repressor-like DNA-binding domains"/>
    <property type="match status" value="1"/>
</dbReference>
<dbReference type="EMBL" id="JACHGB010000002">
    <property type="protein sequence ID" value="MBB5271228.1"/>
    <property type="molecule type" value="Genomic_DNA"/>
</dbReference>
<dbReference type="GO" id="GO:0003677">
    <property type="term" value="F:DNA binding"/>
    <property type="evidence" value="ECO:0007669"/>
    <property type="project" value="UniProtKB-KW"/>
</dbReference>
<dbReference type="Proteomes" id="UP000532440">
    <property type="component" value="Unassembled WGS sequence"/>
</dbReference>
<dbReference type="SMART" id="SM00530">
    <property type="entry name" value="HTH_XRE"/>
    <property type="match status" value="1"/>
</dbReference>
<dbReference type="AlphaFoldDB" id="A0A7W8M7X4"/>
<keyword evidence="3" id="KW-1185">Reference proteome</keyword>
<proteinExistence type="predicted"/>
<dbReference type="InterPro" id="IPR039554">
    <property type="entry name" value="HigA2-like_HTH"/>
</dbReference>
<dbReference type="CDD" id="cd00093">
    <property type="entry name" value="HTH_XRE"/>
    <property type="match status" value="1"/>
</dbReference>
<name>A0A7W8M7X4_9BURK</name>